<keyword evidence="6" id="KW-1185">Reference proteome</keyword>
<dbReference type="Proteomes" id="UP001596157">
    <property type="component" value="Unassembled WGS sequence"/>
</dbReference>
<evidence type="ECO:0000313" key="5">
    <source>
        <dbReference type="EMBL" id="MFC5290144.1"/>
    </source>
</evidence>
<keyword evidence="2" id="KW-0472">Membrane</keyword>
<accession>A0ABW0EVG7</accession>
<evidence type="ECO:0000259" key="4">
    <source>
        <dbReference type="PROSITE" id="PS51534"/>
    </source>
</evidence>
<evidence type="ECO:0000313" key="6">
    <source>
        <dbReference type="Proteomes" id="UP001596157"/>
    </source>
</evidence>
<name>A0ABW0EVG7_9PSEU</name>
<dbReference type="RefSeq" id="WP_378250020.1">
    <property type="nucleotide sequence ID" value="NZ_JBHSKF010000014.1"/>
</dbReference>
<reference evidence="6" key="1">
    <citation type="journal article" date="2019" name="Int. J. Syst. Evol. Microbiol.">
        <title>The Global Catalogue of Microorganisms (GCM) 10K type strain sequencing project: providing services to taxonomists for standard genome sequencing and annotation.</title>
        <authorList>
            <consortium name="The Broad Institute Genomics Platform"/>
            <consortium name="The Broad Institute Genome Sequencing Center for Infectious Disease"/>
            <person name="Wu L."/>
            <person name="Ma J."/>
        </authorList>
    </citation>
    <scope>NUCLEOTIDE SEQUENCE [LARGE SCALE GENOMIC DNA]</scope>
    <source>
        <strain evidence="6">CCUG 59778</strain>
    </source>
</reference>
<feature type="compositionally biased region" description="Polar residues" evidence="1">
    <location>
        <begin position="813"/>
        <end position="834"/>
    </location>
</feature>
<feature type="transmembrane region" description="Helical" evidence="2">
    <location>
        <begin position="605"/>
        <end position="623"/>
    </location>
</feature>
<dbReference type="InterPro" id="IPR035897">
    <property type="entry name" value="Toll_tir_struct_dom_sf"/>
</dbReference>
<feature type="transmembrane region" description="Helical" evidence="2">
    <location>
        <begin position="728"/>
        <end position="752"/>
    </location>
</feature>
<dbReference type="Pfam" id="PF05729">
    <property type="entry name" value="NACHT"/>
    <property type="match status" value="1"/>
</dbReference>
<feature type="domain" description="SEFIR" evidence="4">
    <location>
        <begin position="2"/>
        <end position="144"/>
    </location>
</feature>
<keyword evidence="2" id="KW-0812">Transmembrane</keyword>
<dbReference type="EMBL" id="JBHSKF010000014">
    <property type="protein sequence ID" value="MFC5290144.1"/>
    <property type="molecule type" value="Genomic_DNA"/>
</dbReference>
<feature type="domain" description="NACHT" evidence="3">
    <location>
        <begin position="261"/>
        <end position="354"/>
    </location>
</feature>
<protein>
    <submittedName>
        <fullName evidence="5">NACHT domain-containing protein</fullName>
    </submittedName>
</protein>
<dbReference type="InterPro" id="IPR000157">
    <property type="entry name" value="TIR_dom"/>
</dbReference>
<evidence type="ECO:0000256" key="1">
    <source>
        <dbReference type="SAM" id="MobiDB-lite"/>
    </source>
</evidence>
<dbReference type="Pfam" id="PF13676">
    <property type="entry name" value="TIR_2"/>
    <property type="match status" value="1"/>
</dbReference>
<proteinExistence type="predicted"/>
<comment type="caution">
    <text evidence="5">The sequence shown here is derived from an EMBL/GenBank/DDBJ whole genome shotgun (WGS) entry which is preliminary data.</text>
</comment>
<feature type="region of interest" description="Disordered" evidence="1">
    <location>
        <begin position="157"/>
        <end position="188"/>
    </location>
</feature>
<dbReference type="InterPro" id="IPR007111">
    <property type="entry name" value="NACHT_NTPase"/>
</dbReference>
<dbReference type="PROSITE" id="PS51534">
    <property type="entry name" value="SEFIR"/>
    <property type="match status" value="1"/>
</dbReference>
<dbReference type="InterPro" id="IPR027417">
    <property type="entry name" value="P-loop_NTPase"/>
</dbReference>
<evidence type="ECO:0000259" key="3">
    <source>
        <dbReference type="PROSITE" id="PS50837"/>
    </source>
</evidence>
<dbReference type="PROSITE" id="PS50837">
    <property type="entry name" value="NACHT"/>
    <property type="match status" value="1"/>
</dbReference>
<feature type="region of interest" description="Disordered" evidence="1">
    <location>
        <begin position="810"/>
        <end position="834"/>
    </location>
</feature>
<feature type="transmembrane region" description="Helical" evidence="2">
    <location>
        <begin position="684"/>
        <end position="708"/>
    </location>
</feature>
<evidence type="ECO:0000256" key="2">
    <source>
        <dbReference type="SAM" id="Phobius"/>
    </source>
</evidence>
<feature type="transmembrane region" description="Helical" evidence="2">
    <location>
        <begin position="635"/>
        <end position="658"/>
    </location>
</feature>
<dbReference type="Gene3D" id="3.40.50.300">
    <property type="entry name" value="P-loop containing nucleotide triphosphate hydrolases"/>
    <property type="match status" value="1"/>
</dbReference>
<gene>
    <name evidence="5" type="ORF">ACFPM7_24070</name>
</gene>
<dbReference type="InterPro" id="IPR013568">
    <property type="entry name" value="SEFIR_dom"/>
</dbReference>
<keyword evidence="2" id="KW-1133">Transmembrane helix</keyword>
<dbReference type="Gene3D" id="3.40.50.10140">
    <property type="entry name" value="Toll/interleukin-1 receptor homology (TIR) domain"/>
    <property type="match status" value="1"/>
</dbReference>
<dbReference type="SUPFAM" id="SSF52540">
    <property type="entry name" value="P-loop containing nucleoside triphosphate hydrolases"/>
    <property type="match status" value="1"/>
</dbReference>
<sequence>MARRVFLSYAQEPGHNEAVWDLYVFLRRNGVDARLDIADAGVRQDWSLWMADQIREAEVVLCIASDLYRIRAEGRSGPDAGRGVQWEARRIRDAYYAAQDNHQRFVPVVLPGQSAAGVPDFLAPAITNVYVVQDFTVSGAEELLRFLLHRPSVDDVPIGEPPSLEVRTPGANVSSEQGPSPPRRGTPSVRKIGGVADTQLDAAASTLALEVRTRWEIEEENRQAQDPLPVRWRISDKNSDLFPQTGSIDNFADLHLSCPNRRFVVLGKPGAGKTVLALRFVLDMLSPHLDDRPVPVVFSVGSWDPTVPLRRWLVSELLRDHRLHSPDGIHRTLLARSLVQSGRVLPVLDGFDEIAPGRRRTALNQLGRTTLTWVLTSRPHEFTKALNTTTTTLNATMVTLEDLPFSDVQTYLPTTTATPQRWTAVLSTAPSRLQQALATPLMVSLAREIYSASPTRDPDRLTDITRFPDKDAIECHLLDAIITTAYGEGTTARHRLVKLAQHLHRSHTHNFAWWTLGAPLRLWQRASVITLLMTLTCPIISLLIEGPILGFSHFTFDAFLVYGLALGGILGSAHAVVASRFHWVLEPTQFQFKLRTTKPLERKRLTYGFLVGAATGTAFVLYMHLFGTRRSDLPAIAFDAVIMGTGLGVGAALAFGALSHFETPLDLKQAGTPDDLLAANRRAVIVQVLISGTVFLAIPPLLIWALTVLLSKSPLTPWFDLSPHHEPLFGLLVGAVGSTTAAVGYAICFTAWGQWIVFGRILLPLTGTLPWSLRTFLNEACEREVLRRSGPYYQFRHSRLQEFLASKPEDRLPTTTHRSTQSPGAFNTACEETS</sequence>
<organism evidence="5 6">
    <name type="scientific">Actinokineospora guangxiensis</name>
    <dbReference type="NCBI Taxonomy" id="1490288"/>
    <lineage>
        <taxon>Bacteria</taxon>
        <taxon>Bacillati</taxon>
        <taxon>Actinomycetota</taxon>
        <taxon>Actinomycetes</taxon>
        <taxon>Pseudonocardiales</taxon>
        <taxon>Pseudonocardiaceae</taxon>
        <taxon>Actinokineospora</taxon>
    </lineage>
</organism>
<feature type="transmembrane region" description="Helical" evidence="2">
    <location>
        <begin position="559"/>
        <end position="585"/>
    </location>
</feature>